<gene>
    <name evidence="1" type="ORF">ACFFU1_04045</name>
</gene>
<evidence type="ECO:0000313" key="2">
    <source>
        <dbReference type="Proteomes" id="UP001589590"/>
    </source>
</evidence>
<reference evidence="1 2" key="1">
    <citation type="submission" date="2024-09" db="EMBL/GenBank/DDBJ databases">
        <authorList>
            <person name="Sun Q."/>
            <person name="Mori K."/>
        </authorList>
    </citation>
    <scope>NUCLEOTIDE SEQUENCE [LARGE SCALE GENOMIC DNA]</scope>
    <source>
        <strain evidence="1 2">CECT 8300</strain>
    </source>
</reference>
<accession>A0ABV5GWP6</accession>
<dbReference type="RefSeq" id="WP_290268367.1">
    <property type="nucleotide sequence ID" value="NZ_JAUFQP010000004.1"/>
</dbReference>
<protein>
    <submittedName>
        <fullName evidence="1">Nucleotidyltransferase domain-containing protein</fullName>
    </submittedName>
</protein>
<keyword evidence="2" id="KW-1185">Reference proteome</keyword>
<sequence>MFSKSNDAIALQKELVKLKSLNIVKEYNGYFIYNNDETIVTKRTKGNAHAKNIMPKALKQAQFISKFPYIESVSISGALSKGCYDNDGDIDFFIITKPNRLWIARTLLILFKKVFLLNSKKYFCVNYFISKNDLEIKEKNLFTATELRTLIPITGKAVFSKFLKQNTWAHSYLPNINNQQVEVDTTIKPFIISKFIEYICNKKIGNRLENHFKNLTLKRWESKFKNIDKKEFEIALKSTETVSKHHPQNFQKKVMDAFNAKKAEIETTHHINAF</sequence>
<name>A0ABV5GWP6_9FLAO</name>
<dbReference type="EMBL" id="JBHMFA010000001">
    <property type="protein sequence ID" value="MFB9104061.1"/>
    <property type="molecule type" value="Genomic_DNA"/>
</dbReference>
<dbReference type="Proteomes" id="UP001589590">
    <property type="component" value="Unassembled WGS sequence"/>
</dbReference>
<evidence type="ECO:0000313" key="1">
    <source>
        <dbReference type="EMBL" id="MFB9104061.1"/>
    </source>
</evidence>
<proteinExistence type="predicted"/>
<comment type="caution">
    <text evidence="1">The sequence shown here is derived from an EMBL/GenBank/DDBJ whole genome shotgun (WGS) entry which is preliminary data.</text>
</comment>
<organism evidence="1 2">
    <name type="scientific">Algibacter miyuki</name>
    <dbReference type="NCBI Taxonomy" id="1306933"/>
    <lineage>
        <taxon>Bacteria</taxon>
        <taxon>Pseudomonadati</taxon>
        <taxon>Bacteroidota</taxon>
        <taxon>Flavobacteriia</taxon>
        <taxon>Flavobacteriales</taxon>
        <taxon>Flavobacteriaceae</taxon>
        <taxon>Algibacter</taxon>
    </lineage>
</organism>